<proteinExistence type="predicted"/>
<reference evidence="1" key="1">
    <citation type="submission" date="2023-02" db="EMBL/GenBank/DDBJ databases">
        <title>Gut commensal Christensenella minuta modulates host metabolism via a new class of secondary bile acids.</title>
        <authorList>
            <person name="Liu C."/>
        </authorList>
    </citation>
    <scope>NUCLEOTIDE SEQUENCE</scope>
    <source>
        <strain evidence="1">CA70</strain>
    </source>
</reference>
<dbReference type="EMBL" id="CP117826">
    <property type="protein sequence ID" value="XCC62785.1"/>
    <property type="molecule type" value="Genomic_DNA"/>
</dbReference>
<organism evidence="1">
    <name type="scientific">Christensenella massiliensis</name>
    <dbReference type="NCBI Taxonomy" id="1805714"/>
    <lineage>
        <taxon>Bacteria</taxon>
        <taxon>Bacillati</taxon>
        <taxon>Bacillota</taxon>
        <taxon>Clostridia</taxon>
        <taxon>Christensenellales</taxon>
        <taxon>Christensenellaceae</taxon>
        <taxon>Christensenella</taxon>
    </lineage>
</organism>
<gene>
    <name evidence="1" type="ORF">PUP29_02350</name>
</gene>
<sequence length="74" mass="8077">MRWYESVSMVAVYAHDGATYIVKCDSEGNVLDDLTGKVYDKINVRANAGAPSVAFENTIVAETCSFQIVGMKIL</sequence>
<protein>
    <submittedName>
        <fullName evidence="1">Uncharacterized protein</fullName>
    </submittedName>
</protein>
<dbReference type="AlphaFoldDB" id="A0AAU8AAE5"/>
<evidence type="ECO:0000313" key="1">
    <source>
        <dbReference type="EMBL" id="XCC62785.1"/>
    </source>
</evidence>
<name>A0AAU8AAE5_9FIRM</name>
<dbReference type="RefSeq" id="WP_079547423.1">
    <property type="nucleotide sequence ID" value="NZ_CP117826.1"/>
</dbReference>
<accession>A0AAU8AAE5</accession>